<sequence>MKVRKGLKKKLLVGVAAVGIVAGSGIALANTDAGAQLRAWYEGMFSNTVENIEASVEEYGQSKLPGLQAEYEQLKATAQMDIDLTRELETGKSLSEIINAKISHLESLSEEEQAILAGIGLEFYNVFLDGYFEIQRVQQEGLDYANNDLTAYTGELGQEAMATMTSDINTARDQAVQELEEAIQQAQEQLAQALDTQEEITIRNLQNQIDWAIEDLRESVTSLLDGLVEEQEQIIIAHAQQLEDQAKAALDDVVNGIN</sequence>
<keyword evidence="2" id="KW-0732">Signal</keyword>
<keyword evidence="4" id="KW-1185">Reference proteome</keyword>
<protein>
    <submittedName>
        <fullName evidence="3">Uncharacterized protein</fullName>
    </submittedName>
</protein>
<dbReference type="RefSeq" id="WP_186870472.1">
    <property type="nucleotide sequence ID" value="NZ_JACOOL010000009.1"/>
</dbReference>
<reference evidence="3" key="1">
    <citation type="submission" date="2020-08" db="EMBL/GenBank/DDBJ databases">
        <title>Genome public.</title>
        <authorList>
            <person name="Liu C."/>
            <person name="Sun Q."/>
        </authorList>
    </citation>
    <scope>NUCLEOTIDE SEQUENCE</scope>
    <source>
        <strain evidence="3">BX22</strain>
    </source>
</reference>
<feature type="signal peptide" evidence="2">
    <location>
        <begin position="1"/>
        <end position="29"/>
    </location>
</feature>
<keyword evidence="1" id="KW-0175">Coiled coil</keyword>
<dbReference type="EMBL" id="JACOOL010000009">
    <property type="protein sequence ID" value="MBC5637767.1"/>
    <property type="molecule type" value="Genomic_DNA"/>
</dbReference>
<dbReference type="Proteomes" id="UP000637359">
    <property type="component" value="Unassembled WGS sequence"/>
</dbReference>
<dbReference type="AlphaFoldDB" id="A0A923L754"/>
<feature type="chain" id="PRO_5037433992" evidence="2">
    <location>
        <begin position="30"/>
        <end position="258"/>
    </location>
</feature>
<evidence type="ECO:0000313" key="3">
    <source>
        <dbReference type="EMBL" id="MBC5637767.1"/>
    </source>
</evidence>
<evidence type="ECO:0000256" key="1">
    <source>
        <dbReference type="SAM" id="Coils"/>
    </source>
</evidence>
<comment type="caution">
    <text evidence="3">The sequence shown here is derived from an EMBL/GenBank/DDBJ whole genome shotgun (WGS) entry which is preliminary data.</text>
</comment>
<name>A0A923L754_9BACI</name>
<gene>
    <name evidence="3" type="ORF">H8S33_13200</name>
</gene>
<feature type="coiled-coil region" evidence="1">
    <location>
        <begin position="169"/>
        <end position="203"/>
    </location>
</feature>
<evidence type="ECO:0000256" key="2">
    <source>
        <dbReference type="SAM" id="SignalP"/>
    </source>
</evidence>
<accession>A0A923L754</accession>
<evidence type="ECO:0000313" key="4">
    <source>
        <dbReference type="Proteomes" id="UP000637359"/>
    </source>
</evidence>
<organism evidence="3 4">
    <name type="scientific">Ornithinibacillus hominis</name>
    <dbReference type="NCBI Taxonomy" id="2763055"/>
    <lineage>
        <taxon>Bacteria</taxon>
        <taxon>Bacillati</taxon>
        <taxon>Bacillota</taxon>
        <taxon>Bacilli</taxon>
        <taxon>Bacillales</taxon>
        <taxon>Bacillaceae</taxon>
        <taxon>Ornithinibacillus</taxon>
    </lineage>
</organism>
<proteinExistence type="predicted"/>